<gene>
    <name evidence="10" type="ORF">B8V81_0848</name>
</gene>
<dbReference type="InterPro" id="IPR000515">
    <property type="entry name" value="MetI-like"/>
</dbReference>
<evidence type="ECO:0000256" key="2">
    <source>
        <dbReference type="ARBA" id="ARBA00022448"/>
    </source>
</evidence>
<dbReference type="FunFam" id="1.10.3720.10:FF:000034">
    <property type="entry name" value="Sugar ABC transporter permease"/>
    <property type="match status" value="1"/>
</dbReference>
<dbReference type="GO" id="GO:0042956">
    <property type="term" value="P:maltodextrin transmembrane transport"/>
    <property type="evidence" value="ECO:0007669"/>
    <property type="project" value="TreeGrafter"/>
</dbReference>
<keyword evidence="5 8" id="KW-0812">Transmembrane</keyword>
<keyword evidence="6 8" id="KW-1133">Transmembrane helix</keyword>
<evidence type="ECO:0000256" key="4">
    <source>
        <dbReference type="ARBA" id="ARBA00022597"/>
    </source>
</evidence>
<dbReference type="CDD" id="cd06261">
    <property type="entry name" value="TM_PBP2"/>
    <property type="match status" value="1"/>
</dbReference>
<keyword evidence="2 8" id="KW-0813">Transport</keyword>
<dbReference type="RefSeq" id="WP_028597126.1">
    <property type="nucleotide sequence ID" value="NZ_BIMM01000009.1"/>
</dbReference>
<comment type="caution">
    <text evidence="10">The sequence shown here is derived from an EMBL/GenBank/DDBJ whole genome shotgun (WGS) entry which is preliminary data.</text>
</comment>
<evidence type="ECO:0000256" key="3">
    <source>
        <dbReference type="ARBA" id="ARBA00022475"/>
    </source>
</evidence>
<dbReference type="Gene3D" id="1.10.3720.10">
    <property type="entry name" value="MetI-like"/>
    <property type="match status" value="1"/>
</dbReference>
<protein>
    <submittedName>
        <fullName evidence="10">Maltose/maltodextrin ABC transporter, permease protein MalG</fullName>
    </submittedName>
</protein>
<evidence type="ECO:0000256" key="8">
    <source>
        <dbReference type="RuleBase" id="RU363032"/>
    </source>
</evidence>
<keyword evidence="4" id="KW-0762">Sugar transport</keyword>
<accession>A0A2N5N8G3</accession>
<evidence type="ECO:0000256" key="6">
    <source>
        <dbReference type="ARBA" id="ARBA00022989"/>
    </source>
</evidence>
<comment type="subcellular location">
    <subcellularLocation>
        <location evidence="1 8">Cell membrane</location>
        <topology evidence="1 8">Multi-pass membrane protein</topology>
    </subcellularLocation>
</comment>
<evidence type="ECO:0000256" key="5">
    <source>
        <dbReference type="ARBA" id="ARBA00022692"/>
    </source>
</evidence>
<dbReference type="AlphaFoldDB" id="A0A2N5N8G3"/>
<organism evidence="10 11">
    <name type="scientific">Paenibacillus pasadenensis</name>
    <dbReference type="NCBI Taxonomy" id="217090"/>
    <lineage>
        <taxon>Bacteria</taxon>
        <taxon>Bacillati</taxon>
        <taxon>Bacillota</taxon>
        <taxon>Bacilli</taxon>
        <taxon>Bacillales</taxon>
        <taxon>Paenibacillaceae</taxon>
        <taxon>Paenibacillus</taxon>
    </lineage>
</organism>
<dbReference type="PANTHER" id="PTHR32243">
    <property type="entry name" value="MALTOSE TRANSPORT SYSTEM PERMEASE-RELATED"/>
    <property type="match status" value="1"/>
</dbReference>
<dbReference type="OrthoDB" id="9794684at2"/>
<feature type="transmembrane region" description="Helical" evidence="8">
    <location>
        <begin position="110"/>
        <end position="132"/>
    </location>
</feature>
<feature type="domain" description="ABC transmembrane type-1" evidence="9">
    <location>
        <begin position="73"/>
        <end position="265"/>
    </location>
</feature>
<dbReference type="InterPro" id="IPR035906">
    <property type="entry name" value="MetI-like_sf"/>
</dbReference>
<dbReference type="GO" id="GO:0015423">
    <property type="term" value="F:ABC-type maltose transporter activity"/>
    <property type="evidence" value="ECO:0007669"/>
    <property type="project" value="TreeGrafter"/>
</dbReference>
<reference evidence="10 11" key="1">
    <citation type="submission" date="2017-05" db="EMBL/GenBank/DDBJ databases">
        <title>Functional genome analysis of Paenibacillus pasadenensis strain R16: insights on endophytic life style and antifungal activity.</title>
        <authorList>
            <person name="Passera A."/>
            <person name="Marcolungo L."/>
            <person name="Casati P."/>
            <person name="Brasca M."/>
            <person name="Quaglino F."/>
            <person name="Delledonne M."/>
        </authorList>
    </citation>
    <scope>NUCLEOTIDE SEQUENCE [LARGE SCALE GENOMIC DNA]</scope>
    <source>
        <strain evidence="10 11">R16</strain>
    </source>
</reference>
<dbReference type="PROSITE" id="PS50928">
    <property type="entry name" value="ABC_TM1"/>
    <property type="match status" value="1"/>
</dbReference>
<name>A0A2N5N8G3_9BACL</name>
<keyword evidence="7 8" id="KW-0472">Membrane</keyword>
<dbReference type="Proteomes" id="UP000234789">
    <property type="component" value="Unassembled WGS sequence"/>
</dbReference>
<feature type="transmembrane region" description="Helical" evidence="8">
    <location>
        <begin position="12"/>
        <end position="33"/>
    </location>
</feature>
<dbReference type="PANTHER" id="PTHR32243:SF34">
    <property type="entry name" value="GALACTOOLIGOSACCHARIDES TRANSPORT SYSTEM PERMEASE PROTEIN GANQ"/>
    <property type="match status" value="1"/>
</dbReference>
<evidence type="ECO:0000313" key="11">
    <source>
        <dbReference type="Proteomes" id="UP000234789"/>
    </source>
</evidence>
<sequence>MGRTLRSRLEVSGIYLIVLVLFAVILYPLLWAVSISLNPGSTLFSAKLIPDNLTLDHYRWLFADPLSEYGLWYKNTLIVASFNALISVSLVSMLAFVFSRFRFAGRKHGIYTFLLLQMFPVLMGMVAIYLLLNLVNLLDTFAGLILIYSIGGLPMNVFLVKGYLDTIPRDLDESATMDGAGHLTVFFRILMPLARPILAVVALFTFMAPFMDFLTPRIILRSPEKYTLALGLYNFINDKFSNNFTIFAAGTILIAVPIATVFLLLQRFLISGLADGATKG</sequence>
<feature type="transmembrane region" description="Helical" evidence="8">
    <location>
        <begin position="244"/>
        <end position="265"/>
    </location>
</feature>
<evidence type="ECO:0000259" key="9">
    <source>
        <dbReference type="PROSITE" id="PS50928"/>
    </source>
</evidence>
<dbReference type="GO" id="GO:0005886">
    <property type="term" value="C:plasma membrane"/>
    <property type="evidence" value="ECO:0007669"/>
    <property type="project" value="UniProtKB-SubCell"/>
</dbReference>
<proteinExistence type="inferred from homology"/>
<evidence type="ECO:0000313" key="10">
    <source>
        <dbReference type="EMBL" id="PLT46624.1"/>
    </source>
</evidence>
<evidence type="ECO:0000256" key="1">
    <source>
        <dbReference type="ARBA" id="ARBA00004651"/>
    </source>
</evidence>
<evidence type="ECO:0000256" key="7">
    <source>
        <dbReference type="ARBA" id="ARBA00023136"/>
    </source>
</evidence>
<comment type="similarity">
    <text evidence="8">Belongs to the binding-protein-dependent transport system permease family.</text>
</comment>
<keyword evidence="11" id="KW-1185">Reference proteome</keyword>
<keyword evidence="3" id="KW-1003">Cell membrane</keyword>
<feature type="transmembrane region" description="Helical" evidence="8">
    <location>
        <begin position="144"/>
        <end position="164"/>
    </location>
</feature>
<dbReference type="EMBL" id="NFEZ01000003">
    <property type="protein sequence ID" value="PLT46624.1"/>
    <property type="molecule type" value="Genomic_DNA"/>
</dbReference>
<dbReference type="InterPro" id="IPR050901">
    <property type="entry name" value="BP-dep_ABC_trans_perm"/>
</dbReference>
<feature type="transmembrane region" description="Helical" evidence="8">
    <location>
        <begin position="77"/>
        <end position="98"/>
    </location>
</feature>
<dbReference type="Pfam" id="PF00528">
    <property type="entry name" value="BPD_transp_1"/>
    <property type="match status" value="1"/>
</dbReference>
<feature type="transmembrane region" description="Helical" evidence="8">
    <location>
        <begin position="185"/>
        <end position="207"/>
    </location>
</feature>
<dbReference type="SUPFAM" id="SSF161098">
    <property type="entry name" value="MetI-like"/>
    <property type="match status" value="1"/>
</dbReference>